<evidence type="ECO:0000313" key="3">
    <source>
        <dbReference type="Proteomes" id="UP000736335"/>
    </source>
</evidence>
<name>A0A9P6HFA3_9AGAM</name>
<comment type="caution">
    <text evidence="2">The sequence shown here is derived from an EMBL/GenBank/DDBJ whole genome shotgun (WGS) entry which is preliminary data.</text>
</comment>
<dbReference type="Gene3D" id="1.25.40.10">
    <property type="entry name" value="Tetratricopeptide repeat domain"/>
    <property type="match status" value="1"/>
</dbReference>
<dbReference type="SUPFAM" id="SSF52540">
    <property type="entry name" value="P-loop containing nucleoside triphosphate hydrolases"/>
    <property type="match status" value="1"/>
</dbReference>
<dbReference type="PANTHER" id="PTHR47691:SF3">
    <property type="entry name" value="HTH-TYPE TRANSCRIPTIONAL REGULATOR RV0890C-RELATED"/>
    <property type="match status" value="1"/>
</dbReference>
<dbReference type="PANTHER" id="PTHR47691">
    <property type="entry name" value="REGULATOR-RELATED"/>
    <property type="match status" value="1"/>
</dbReference>
<evidence type="ECO:0000313" key="2">
    <source>
        <dbReference type="EMBL" id="KAF9785521.1"/>
    </source>
</evidence>
<dbReference type="CDD" id="cd21037">
    <property type="entry name" value="MLKL_NTD"/>
    <property type="match status" value="1"/>
</dbReference>
<organism evidence="2 3">
    <name type="scientific">Thelephora terrestris</name>
    <dbReference type="NCBI Taxonomy" id="56493"/>
    <lineage>
        <taxon>Eukaryota</taxon>
        <taxon>Fungi</taxon>
        <taxon>Dikarya</taxon>
        <taxon>Basidiomycota</taxon>
        <taxon>Agaricomycotina</taxon>
        <taxon>Agaricomycetes</taxon>
        <taxon>Thelephorales</taxon>
        <taxon>Thelephoraceae</taxon>
        <taxon>Thelephora</taxon>
    </lineage>
</organism>
<keyword evidence="3" id="KW-1185">Reference proteome</keyword>
<accession>A0A9P6HFA3</accession>
<protein>
    <submittedName>
        <fullName evidence="2">Uncharacterized protein</fullName>
    </submittedName>
</protein>
<sequence length="892" mass="100037">MDPKSQRPEGRNRGVFSTLNVAIKYLNLAKEKASIAPAKAVFDLVGDLLPTIRDSTVNRKDYVKLGLACADICRVLDRGLNSRHADQLSGTVFETIQQLTTTVAQIQSSVVELGERNLISRIFLGDSDKNTIAAWRSDLDRILHVFETELALHNHVAVSDIRHDVAITRQIVSDIHHTMVKDQGVGSQTTRTSILGESPPPAPRACFGRGDLIEKIVGLVETLTPVALIGAGGIGKTSIALTVLHDDRVKRRFGENRRFIRCDQFQAAHSNFLNRLSEVIGAGVQNPEDLTPLRPFLSSTGTLIIFDNAESILDPRGVDAQKIYAVVEELSQISNISLCITSRITTIPSDCKRLYVPTLSMDASRSAFYRICDNDEQPDVIDTILEQLDFHPLSVTLLATVAHQNNWDNTRLGREWELRQTSVLETEHKNSLAAAIELSLTSPMFRGLGPDARELLGVVAFFPQGINENNLDWLFPTIADRRNIIDRFCILSLTSRSNGFITMLAPLRDHFAPRDPWASPLLCTTKDQYSSRLRLPGYLESDNPMFKESQWITSEDVNVEHLVNIFTSFDTDSNDTWETCANLLMHLYWHKSRSTVLGPKIEGLSDDHHSKPRCLFWFSLSFRSIGNHVEAKRLLSHTLELQRGQGSDDGVARTLWRLAQTNRMLDLYEEGIQRSKEALEIYQRAGDAMGQGLCWNCLAELLLDAKQLDAAEEAGSHAIKIFLDQGRDLWICDTYRLLGNIYRSKGERGKAIQHFEVALGIAYTFGWKTQLFWVHYSLAELHRDENEFDYAQSRIEQTKLHAVDHAYRLGLAVDLQASIWYRQGRLKEAKAEVSCALETFEKLGATRDLEKCKVLLHWIELAAESSYVSGDSGDSAYGTPPSTPASTDHASR</sequence>
<dbReference type="EMBL" id="WIUZ02000007">
    <property type="protein sequence ID" value="KAF9785521.1"/>
    <property type="molecule type" value="Genomic_DNA"/>
</dbReference>
<dbReference type="OrthoDB" id="1534087at2759"/>
<dbReference type="SMART" id="SM00028">
    <property type="entry name" value="TPR"/>
    <property type="match status" value="3"/>
</dbReference>
<reference evidence="2" key="2">
    <citation type="submission" date="2020-11" db="EMBL/GenBank/DDBJ databases">
        <authorList>
            <consortium name="DOE Joint Genome Institute"/>
            <person name="Kuo A."/>
            <person name="Miyauchi S."/>
            <person name="Kiss E."/>
            <person name="Drula E."/>
            <person name="Kohler A."/>
            <person name="Sanchez-Garcia M."/>
            <person name="Andreopoulos B."/>
            <person name="Barry K.W."/>
            <person name="Bonito G."/>
            <person name="Buee M."/>
            <person name="Carver A."/>
            <person name="Chen C."/>
            <person name="Cichocki N."/>
            <person name="Clum A."/>
            <person name="Culley D."/>
            <person name="Crous P.W."/>
            <person name="Fauchery L."/>
            <person name="Girlanda M."/>
            <person name="Hayes R."/>
            <person name="Keri Z."/>
            <person name="Labutti K."/>
            <person name="Lipzen A."/>
            <person name="Lombard V."/>
            <person name="Magnuson J."/>
            <person name="Maillard F."/>
            <person name="Morin E."/>
            <person name="Murat C."/>
            <person name="Nolan M."/>
            <person name="Ohm R."/>
            <person name="Pangilinan J."/>
            <person name="Pereira M."/>
            <person name="Perotto S."/>
            <person name="Peter M."/>
            <person name="Riley R."/>
            <person name="Sitrit Y."/>
            <person name="Stielow B."/>
            <person name="Szollosi G."/>
            <person name="Zifcakova L."/>
            <person name="Stursova M."/>
            <person name="Spatafora J.W."/>
            <person name="Tedersoo L."/>
            <person name="Vaario L.-M."/>
            <person name="Yamada A."/>
            <person name="Yan M."/>
            <person name="Wang P."/>
            <person name="Xu J."/>
            <person name="Bruns T."/>
            <person name="Baldrian P."/>
            <person name="Vilgalys R."/>
            <person name="Henrissat B."/>
            <person name="Grigoriev I.V."/>
            <person name="Hibbett D."/>
            <person name="Nagy L.G."/>
            <person name="Martin F.M."/>
        </authorList>
    </citation>
    <scope>NUCLEOTIDE SEQUENCE</scope>
    <source>
        <strain evidence="2">UH-Tt-Lm1</strain>
    </source>
</reference>
<dbReference type="AlphaFoldDB" id="A0A9P6HFA3"/>
<dbReference type="InterPro" id="IPR059179">
    <property type="entry name" value="MLKL-like_MCAfunc"/>
</dbReference>
<dbReference type="InterPro" id="IPR011990">
    <property type="entry name" value="TPR-like_helical_dom_sf"/>
</dbReference>
<dbReference type="InterPro" id="IPR027417">
    <property type="entry name" value="P-loop_NTPase"/>
</dbReference>
<dbReference type="Proteomes" id="UP000736335">
    <property type="component" value="Unassembled WGS sequence"/>
</dbReference>
<reference evidence="2" key="1">
    <citation type="journal article" date="2020" name="Nat. Commun.">
        <title>Large-scale genome sequencing of mycorrhizal fungi provides insights into the early evolution of symbiotic traits.</title>
        <authorList>
            <person name="Miyauchi S."/>
            <person name="Kiss E."/>
            <person name="Kuo A."/>
            <person name="Drula E."/>
            <person name="Kohler A."/>
            <person name="Sanchez-Garcia M."/>
            <person name="Morin E."/>
            <person name="Andreopoulos B."/>
            <person name="Barry K.W."/>
            <person name="Bonito G."/>
            <person name="Buee M."/>
            <person name="Carver A."/>
            <person name="Chen C."/>
            <person name="Cichocki N."/>
            <person name="Clum A."/>
            <person name="Culley D."/>
            <person name="Crous P.W."/>
            <person name="Fauchery L."/>
            <person name="Girlanda M."/>
            <person name="Hayes R.D."/>
            <person name="Keri Z."/>
            <person name="LaButti K."/>
            <person name="Lipzen A."/>
            <person name="Lombard V."/>
            <person name="Magnuson J."/>
            <person name="Maillard F."/>
            <person name="Murat C."/>
            <person name="Nolan M."/>
            <person name="Ohm R.A."/>
            <person name="Pangilinan J."/>
            <person name="Pereira M.F."/>
            <person name="Perotto S."/>
            <person name="Peter M."/>
            <person name="Pfister S."/>
            <person name="Riley R."/>
            <person name="Sitrit Y."/>
            <person name="Stielow J.B."/>
            <person name="Szollosi G."/>
            <person name="Zifcakova L."/>
            <person name="Stursova M."/>
            <person name="Spatafora J.W."/>
            <person name="Tedersoo L."/>
            <person name="Vaario L.M."/>
            <person name="Yamada A."/>
            <person name="Yan M."/>
            <person name="Wang P."/>
            <person name="Xu J."/>
            <person name="Bruns T."/>
            <person name="Baldrian P."/>
            <person name="Vilgalys R."/>
            <person name="Dunand C."/>
            <person name="Henrissat B."/>
            <person name="Grigoriev I.V."/>
            <person name="Hibbett D."/>
            <person name="Nagy L.G."/>
            <person name="Martin F.M."/>
        </authorList>
    </citation>
    <scope>NUCLEOTIDE SEQUENCE</scope>
    <source>
        <strain evidence="2">UH-Tt-Lm1</strain>
    </source>
</reference>
<evidence type="ECO:0000256" key="1">
    <source>
        <dbReference type="SAM" id="MobiDB-lite"/>
    </source>
</evidence>
<dbReference type="InterPro" id="IPR019734">
    <property type="entry name" value="TPR_rpt"/>
</dbReference>
<dbReference type="SUPFAM" id="SSF48452">
    <property type="entry name" value="TPR-like"/>
    <property type="match status" value="1"/>
</dbReference>
<dbReference type="Pfam" id="PF13424">
    <property type="entry name" value="TPR_12"/>
    <property type="match status" value="1"/>
</dbReference>
<feature type="region of interest" description="Disordered" evidence="1">
    <location>
        <begin position="868"/>
        <end position="892"/>
    </location>
</feature>
<dbReference type="Gene3D" id="3.40.50.300">
    <property type="entry name" value="P-loop containing nucleotide triphosphate hydrolases"/>
    <property type="match status" value="1"/>
</dbReference>
<gene>
    <name evidence="2" type="ORF">BJ322DRAFT_836738</name>
</gene>
<proteinExistence type="predicted"/>